<accession>A0A3A3FHW5</accession>
<dbReference type="EMBL" id="QYUO01000003">
    <property type="protein sequence ID" value="RJF92750.1"/>
    <property type="molecule type" value="Genomic_DNA"/>
</dbReference>
<proteinExistence type="predicted"/>
<gene>
    <name evidence="1" type="ORF">D3871_23995</name>
</gene>
<dbReference type="InterPro" id="IPR035093">
    <property type="entry name" value="RelE/ParE_toxin_dom_sf"/>
</dbReference>
<dbReference type="PANTHER" id="PTHR40266">
    <property type="entry name" value="TOXIN HIGB-1"/>
    <property type="match status" value="1"/>
</dbReference>
<dbReference type="Pfam" id="PF05015">
    <property type="entry name" value="HigB-like_toxin"/>
    <property type="match status" value="1"/>
</dbReference>
<sequence>MIRTFACRDTEMLFNSYAVKRIKNIERVARRKLLMIHAATVLDTLKVPPGNRLEPLYGDRKGQYSIRINDQWRVCFRWAADGVYDVEIVDYH</sequence>
<organism evidence="1 2">
    <name type="scientific">Noviherbaspirillum saxi</name>
    <dbReference type="NCBI Taxonomy" id="2320863"/>
    <lineage>
        <taxon>Bacteria</taxon>
        <taxon>Pseudomonadati</taxon>
        <taxon>Pseudomonadota</taxon>
        <taxon>Betaproteobacteria</taxon>
        <taxon>Burkholderiales</taxon>
        <taxon>Oxalobacteraceae</taxon>
        <taxon>Noviherbaspirillum</taxon>
    </lineage>
</organism>
<evidence type="ECO:0000313" key="2">
    <source>
        <dbReference type="Proteomes" id="UP000265955"/>
    </source>
</evidence>
<dbReference type="OrthoDB" id="9801102at2"/>
<dbReference type="AlphaFoldDB" id="A0A3A3FHW5"/>
<keyword evidence="2" id="KW-1185">Reference proteome</keyword>
<name>A0A3A3FHW5_9BURK</name>
<dbReference type="RefSeq" id="WP_119772741.1">
    <property type="nucleotide sequence ID" value="NZ_QYUO01000003.1"/>
</dbReference>
<dbReference type="SUPFAM" id="SSF143011">
    <property type="entry name" value="RelE-like"/>
    <property type="match status" value="1"/>
</dbReference>
<dbReference type="PANTHER" id="PTHR40266:SF2">
    <property type="entry name" value="TOXIN HIGB-1"/>
    <property type="match status" value="1"/>
</dbReference>
<reference evidence="2" key="1">
    <citation type="submission" date="2018-09" db="EMBL/GenBank/DDBJ databases">
        <authorList>
            <person name="Zhu H."/>
        </authorList>
    </citation>
    <scope>NUCLEOTIDE SEQUENCE [LARGE SCALE GENOMIC DNA]</scope>
    <source>
        <strain evidence="2">K1R23-30</strain>
    </source>
</reference>
<comment type="caution">
    <text evidence="1">The sequence shown here is derived from an EMBL/GenBank/DDBJ whole genome shotgun (WGS) entry which is preliminary data.</text>
</comment>
<dbReference type="Proteomes" id="UP000265955">
    <property type="component" value="Unassembled WGS sequence"/>
</dbReference>
<protein>
    <submittedName>
        <fullName evidence="1">Excinuclease ABC subunit A</fullName>
    </submittedName>
</protein>
<dbReference type="Gene3D" id="3.30.2310.20">
    <property type="entry name" value="RelE-like"/>
    <property type="match status" value="1"/>
</dbReference>
<evidence type="ECO:0000313" key="1">
    <source>
        <dbReference type="EMBL" id="RJF92750.1"/>
    </source>
</evidence>
<dbReference type="InterPro" id="IPR007711">
    <property type="entry name" value="HigB-1"/>
</dbReference>